<protein>
    <submittedName>
        <fullName evidence="1">Bm13022</fullName>
    </submittedName>
</protein>
<dbReference type="EMBL" id="LN855519">
    <property type="protein sequence ID" value="CDQ06504.1"/>
    <property type="molecule type" value="Genomic_DNA"/>
</dbReference>
<gene>
    <name evidence="1" type="primary">Bm13022</name>
    <name evidence="1" type="ORF">BM_Bm13022</name>
</gene>
<reference evidence="1" key="2">
    <citation type="submission" date="2012-12" db="EMBL/GenBank/DDBJ databases">
        <authorList>
            <consortium name="WormBase Consortium"/>
            <person name="Ghedin E."/>
            <person name="Paulini M."/>
        </authorList>
    </citation>
    <scope>NUCLEOTIDE SEQUENCE</scope>
    <source>
        <strain evidence="1">FR3</strain>
    </source>
</reference>
<proteinExistence type="predicted"/>
<reference evidence="1" key="1">
    <citation type="journal article" date="2007" name="Science">
        <title>Draft genome of the filarial nematode parasite Brugia malayi.</title>
        <authorList>
            <person name="Ghedin E."/>
            <person name="Wang S."/>
            <person name="Spiro D."/>
            <person name="Caler E."/>
            <person name="Zhao Q."/>
            <person name="Crabtree J."/>
            <person name="Allen J.E."/>
            <person name="Delcher A.L."/>
            <person name="Guiliano D.B."/>
            <person name="Miranda-Saavedra D."/>
            <person name="Angiuoli S.V."/>
            <person name="Creasy T."/>
            <person name="Amedeo P."/>
            <person name="Haas B."/>
            <person name="El-Sayed N.M."/>
            <person name="Wortman J.R."/>
            <person name="Feldblyum T."/>
            <person name="Tallon L."/>
            <person name="Schatz M."/>
            <person name="Shumway M."/>
            <person name="Koo H."/>
            <person name="Salzberg S.L."/>
            <person name="Schobel S."/>
            <person name="Pertea M."/>
            <person name="Pop M."/>
            <person name="White O."/>
            <person name="Barton G.J."/>
            <person name="Carlow C.K."/>
            <person name="Crawford M.J."/>
            <person name="Daub J."/>
            <person name="Dimmic M.W."/>
            <person name="Estes C.F."/>
            <person name="Foster J.M."/>
            <person name="Ganatra M."/>
            <person name="Gregory W.F."/>
            <person name="Johnson N.M."/>
            <person name="Jin J."/>
            <person name="Komuniecki R."/>
            <person name="Korf I."/>
            <person name="Kumar S."/>
            <person name="Laney S."/>
            <person name="Li B.W."/>
            <person name="Li W."/>
            <person name="Lindblom T.H."/>
            <person name="Lustigman S."/>
            <person name="Ma D."/>
            <person name="Maina C.V."/>
            <person name="Martin D.M."/>
            <person name="McCarter J.P."/>
            <person name="McReynolds L."/>
            <person name="Mitreva M."/>
            <person name="Nutman T.B."/>
            <person name="Parkinson J."/>
            <person name="Peregrin-Alvarez J.M."/>
            <person name="Poole C."/>
            <person name="Ren Q."/>
            <person name="Saunders L."/>
            <person name="Sluder A.E."/>
            <person name="Smith K."/>
            <person name="Stanke M."/>
            <person name="Unnasch T.R."/>
            <person name="Ware J."/>
            <person name="Wei A.D."/>
            <person name="Weil G."/>
            <person name="Williams D.J."/>
            <person name="Zhang Y."/>
            <person name="Williams S.A."/>
            <person name="Fraser-Liggett C."/>
            <person name="Slatko B."/>
            <person name="Blaxter M.L."/>
            <person name="Scott A.L."/>
        </authorList>
    </citation>
    <scope>NUCLEOTIDE SEQUENCE</scope>
    <source>
        <strain evidence="1">FR3</strain>
    </source>
</reference>
<evidence type="ECO:0000313" key="1">
    <source>
        <dbReference type="EMBL" id="CDQ06504.1"/>
    </source>
</evidence>
<dbReference type="AlphaFoldDB" id="A0A1I9G8M6"/>
<sequence>MLESTRLTTFVLRAYQLVIRFASKPDLIVDRTDCYGLRLSPRSFRTSKALYRMHF</sequence>
<accession>A0A1I9G8M6</accession>
<name>A0A1I9G8M6_BRUMA</name>
<organism evidence="1">
    <name type="scientific">Brugia malayi</name>
    <name type="common">Filarial nematode worm</name>
    <dbReference type="NCBI Taxonomy" id="6279"/>
    <lineage>
        <taxon>Eukaryota</taxon>
        <taxon>Metazoa</taxon>
        <taxon>Ecdysozoa</taxon>
        <taxon>Nematoda</taxon>
        <taxon>Chromadorea</taxon>
        <taxon>Rhabditida</taxon>
        <taxon>Spirurina</taxon>
        <taxon>Spiruromorpha</taxon>
        <taxon>Filarioidea</taxon>
        <taxon>Onchocercidae</taxon>
        <taxon>Brugia</taxon>
    </lineage>
</organism>